<comment type="caution">
    <text evidence="1">The sequence shown here is derived from an EMBL/GenBank/DDBJ whole genome shotgun (WGS) entry which is preliminary data.</text>
</comment>
<reference evidence="1" key="1">
    <citation type="submission" date="2022-08" db="EMBL/GenBank/DDBJ databases">
        <authorList>
            <person name="Kallberg Y."/>
            <person name="Tangrot J."/>
            <person name="Rosling A."/>
        </authorList>
    </citation>
    <scope>NUCLEOTIDE SEQUENCE</scope>
    <source>
        <strain evidence="1">Wild A</strain>
    </source>
</reference>
<sequence length="196" mass="22551">MLLTFEDLLYNYYCEVIRHLQEISEVQQNENHIHPLSIDNSAPVLNYTQGINGEGMIDTSTNQQVIRHLQEISEVQQNENHIHPLSIDNSAPALNYMQGINDEEMIDTSTNQQAKRKKAPPCTWEKEPIYLLLAYINDNKEKITLLKCRGYIASQAKKELWPGASIMLSEHGHIYTDIQCAVKWKNLLQGYNVNII</sequence>
<proteinExistence type="predicted"/>
<organism evidence="1 2">
    <name type="scientific">Funneliformis geosporum</name>
    <dbReference type="NCBI Taxonomy" id="1117311"/>
    <lineage>
        <taxon>Eukaryota</taxon>
        <taxon>Fungi</taxon>
        <taxon>Fungi incertae sedis</taxon>
        <taxon>Mucoromycota</taxon>
        <taxon>Glomeromycotina</taxon>
        <taxon>Glomeromycetes</taxon>
        <taxon>Glomerales</taxon>
        <taxon>Glomeraceae</taxon>
        <taxon>Funneliformis</taxon>
    </lineage>
</organism>
<dbReference type="AlphaFoldDB" id="A0A9W4SJW0"/>
<keyword evidence="2" id="KW-1185">Reference proteome</keyword>
<name>A0A9W4SJW0_9GLOM</name>
<evidence type="ECO:0000313" key="2">
    <source>
        <dbReference type="Proteomes" id="UP001153678"/>
    </source>
</evidence>
<dbReference type="Gene3D" id="1.10.10.60">
    <property type="entry name" value="Homeodomain-like"/>
    <property type="match status" value="1"/>
</dbReference>
<accession>A0A9W4SJW0</accession>
<dbReference type="EMBL" id="CAMKVN010000857">
    <property type="protein sequence ID" value="CAI2171768.1"/>
    <property type="molecule type" value="Genomic_DNA"/>
</dbReference>
<protein>
    <submittedName>
        <fullName evidence="1">3711_t:CDS:1</fullName>
    </submittedName>
</protein>
<gene>
    <name evidence="1" type="ORF">FWILDA_LOCUS5244</name>
</gene>
<dbReference type="Proteomes" id="UP001153678">
    <property type="component" value="Unassembled WGS sequence"/>
</dbReference>
<evidence type="ECO:0000313" key="1">
    <source>
        <dbReference type="EMBL" id="CAI2171768.1"/>
    </source>
</evidence>